<sequence>MLQVEGTSSLAQQIVPKGEFVGQALVEKALLGEPVFPDLVVIGECGGIDGEGLQEFENAAKAPTEAVADAEAQQKMEAARKRSWLATGEANHAAYVRAAAAEEAPLTEVPCGDPEAREGWGLGGRDECQGGRIPRRHRRGARRVASGGRGPRAGVRGPWHLRGRA</sequence>
<evidence type="ECO:0000313" key="3">
    <source>
        <dbReference type="Proteomes" id="UP001189429"/>
    </source>
</evidence>
<gene>
    <name evidence="2" type="ORF">PCOR1329_LOCUS71898</name>
</gene>
<dbReference type="Proteomes" id="UP001189429">
    <property type="component" value="Unassembled WGS sequence"/>
</dbReference>
<proteinExistence type="predicted"/>
<organism evidence="2 3">
    <name type="scientific">Prorocentrum cordatum</name>
    <dbReference type="NCBI Taxonomy" id="2364126"/>
    <lineage>
        <taxon>Eukaryota</taxon>
        <taxon>Sar</taxon>
        <taxon>Alveolata</taxon>
        <taxon>Dinophyceae</taxon>
        <taxon>Prorocentrales</taxon>
        <taxon>Prorocentraceae</taxon>
        <taxon>Prorocentrum</taxon>
    </lineage>
</organism>
<dbReference type="EMBL" id="CAUYUJ010019573">
    <property type="protein sequence ID" value="CAK0892166.1"/>
    <property type="molecule type" value="Genomic_DNA"/>
</dbReference>
<evidence type="ECO:0008006" key="4">
    <source>
        <dbReference type="Google" id="ProtNLM"/>
    </source>
</evidence>
<feature type="region of interest" description="Disordered" evidence="1">
    <location>
        <begin position="122"/>
        <end position="165"/>
    </location>
</feature>
<reference evidence="2" key="1">
    <citation type="submission" date="2023-10" db="EMBL/GenBank/DDBJ databases">
        <authorList>
            <person name="Chen Y."/>
            <person name="Shah S."/>
            <person name="Dougan E. K."/>
            <person name="Thang M."/>
            <person name="Chan C."/>
        </authorList>
    </citation>
    <scope>NUCLEOTIDE SEQUENCE [LARGE SCALE GENOMIC DNA]</scope>
</reference>
<name>A0ABN9X336_9DINO</name>
<accession>A0ABN9X336</accession>
<protein>
    <recommendedName>
        <fullName evidence="4">Phosphoglycerate kinase</fullName>
    </recommendedName>
</protein>
<keyword evidence="3" id="KW-1185">Reference proteome</keyword>
<feature type="compositionally biased region" description="Basic residues" evidence="1">
    <location>
        <begin position="133"/>
        <end position="142"/>
    </location>
</feature>
<comment type="caution">
    <text evidence="2">The sequence shown here is derived from an EMBL/GenBank/DDBJ whole genome shotgun (WGS) entry which is preliminary data.</text>
</comment>
<evidence type="ECO:0000313" key="2">
    <source>
        <dbReference type="EMBL" id="CAK0892166.1"/>
    </source>
</evidence>
<evidence type="ECO:0000256" key="1">
    <source>
        <dbReference type="SAM" id="MobiDB-lite"/>
    </source>
</evidence>